<accession>A0A9P9DCB9</accession>
<proteinExistence type="predicted"/>
<comment type="caution">
    <text evidence="2">The sequence shown here is derived from an EMBL/GenBank/DDBJ whole genome shotgun (WGS) entry which is preliminary data.</text>
</comment>
<evidence type="ECO:0000313" key="2">
    <source>
        <dbReference type="EMBL" id="KAH7116216.1"/>
    </source>
</evidence>
<reference evidence="2" key="1">
    <citation type="journal article" date="2021" name="Nat. Commun.">
        <title>Genetic determinants of endophytism in the Arabidopsis root mycobiome.</title>
        <authorList>
            <person name="Mesny F."/>
            <person name="Miyauchi S."/>
            <person name="Thiergart T."/>
            <person name="Pickel B."/>
            <person name="Atanasova L."/>
            <person name="Karlsson M."/>
            <person name="Huettel B."/>
            <person name="Barry K.W."/>
            <person name="Haridas S."/>
            <person name="Chen C."/>
            <person name="Bauer D."/>
            <person name="Andreopoulos W."/>
            <person name="Pangilinan J."/>
            <person name="LaButti K."/>
            <person name="Riley R."/>
            <person name="Lipzen A."/>
            <person name="Clum A."/>
            <person name="Drula E."/>
            <person name="Henrissat B."/>
            <person name="Kohler A."/>
            <person name="Grigoriev I.V."/>
            <person name="Martin F.M."/>
            <person name="Hacquard S."/>
        </authorList>
    </citation>
    <scope>NUCLEOTIDE SEQUENCE</scope>
    <source>
        <strain evidence="2">MPI-CAGE-CH-0243</strain>
    </source>
</reference>
<feature type="compositionally biased region" description="Polar residues" evidence="1">
    <location>
        <begin position="225"/>
        <end position="234"/>
    </location>
</feature>
<feature type="compositionally biased region" description="Basic and acidic residues" evidence="1">
    <location>
        <begin position="318"/>
        <end position="330"/>
    </location>
</feature>
<gene>
    <name evidence="2" type="ORF">B0J11DRAFT_584249</name>
</gene>
<protein>
    <submittedName>
        <fullName evidence="2">Uncharacterized protein</fullName>
    </submittedName>
</protein>
<dbReference type="AlphaFoldDB" id="A0A9P9DCB9"/>
<feature type="compositionally biased region" description="Polar residues" evidence="1">
    <location>
        <begin position="43"/>
        <end position="58"/>
    </location>
</feature>
<feature type="region of interest" description="Disordered" evidence="1">
    <location>
        <begin position="43"/>
        <end position="64"/>
    </location>
</feature>
<evidence type="ECO:0000256" key="1">
    <source>
        <dbReference type="SAM" id="MobiDB-lite"/>
    </source>
</evidence>
<keyword evidence="3" id="KW-1185">Reference proteome</keyword>
<dbReference type="EMBL" id="JAGMWT010000015">
    <property type="protein sequence ID" value="KAH7116216.1"/>
    <property type="molecule type" value="Genomic_DNA"/>
</dbReference>
<name>A0A9P9DCB9_9PLEO</name>
<feature type="region of interest" description="Disordered" evidence="1">
    <location>
        <begin position="282"/>
        <end position="330"/>
    </location>
</feature>
<sequence>MTPTPSKSPARGSGPGRRLERLRPSIMNDYLDRVGSELGLVCTNPTGRSASPSQSQITTDEELDDDEYEFVNGLDDEDWVAVLDPSTSTDKEPVTEPDPDAAKVDRFDQILSEMRQGKNNSLIHIDTFFNQLTEAQDAIKARKDFGSFGTKLLVRKIEVMLLLSRRLRKSAARSTGHSSAMDPPRNPPSAVSPSAIDSPTQHRQLRNRVSPETLSSTALLPARSPISTNNRHIQPITESHSSFLARWENMYRPEWTQSIFPRNESLGPIERTEPEDLLQDLRRSENLSRLPPVTPPNSSWLGPDFRSELLRSLPGQSKDGDTEEKKDEDA</sequence>
<feature type="region of interest" description="Disordered" evidence="1">
    <location>
        <begin position="172"/>
        <end position="234"/>
    </location>
</feature>
<organism evidence="2 3">
    <name type="scientific">Dendryphion nanum</name>
    <dbReference type="NCBI Taxonomy" id="256645"/>
    <lineage>
        <taxon>Eukaryota</taxon>
        <taxon>Fungi</taxon>
        <taxon>Dikarya</taxon>
        <taxon>Ascomycota</taxon>
        <taxon>Pezizomycotina</taxon>
        <taxon>Dothideomycetes</taxon>
        <taxon>Pleosporomycetidae</taxon>
        <taxon>Pleosporales</taxon>
        <taxon>Torulaceae</taxon>
        <taxon>Dendryphion</taxon>
    </lineage>
</organism>
<evidence type="ECO:0000313" key="3">
    <source>
        <dbReference type="Proteomes" id="UP000700596"/>
    </source>
</evidence>
<feature type="compositionally biased region" description="Polar residues" evidence="1">
    <location>
        <begin position="189"/>
        <end position="202"/>
    </location>
</feature>
<feature type="region of interest" description="Disordered" evidence="1">
    <location>
        <begin position="1"/>
        <end position="23"/>
    </location>
</feature>
<dbReference type="Proteomes" id="UP000700596">
    <property type="component" value="Unassembled WGS sequence"/>
</dbReference>